<evidence type="ECO:0000259" key="13">
    <source>
        <dbReference type="PROSITE" id="PS51198"/>
    </source>
</evidence>
<dbReference type="Gene3D" id="3.40.50.300">
    <property type="entry name" value="P-loop containing nucleotide triphosphate hydrolases"/>
    <property type="match status" value="3"/>
</dbReference>
<dbReference type="GO" id="GO:0043138">
    <property type="term" value="F:3'-5' DNA helicase activity"/>
    <property type="evidence" value="ECO:0007669"/>
    <property type="project" value="UniProtKB-EC"/>
</dbReference>
<dbReference type="GO" id="GO:0033202">
    <property type="term" value="C:DNA helicase complex"/>
    <property type="evidence" value="ECO:0007669"/>
    <property type="project" value="TreeGrafter"/>
</dbReference>
<dbReference type="EMBL" id="CP019645">
    <property type="protein sequence ID" value="AQQ59120.1"/>
    <property type="molecule type" value="Genomic_DNA"/>
</dbReference>
<evidence type="ECO:0000259" key="14">
    <source>
        <dbReference type="PROSITE" id="PS51217"/>
    </source>
</evidence>
<evidence type="ECO:0000313" key="15">
    <source>
        <dbReference type="EMBL" id="AQQ59120.1"/>
    </source>
</evidence>
<proteinExistence type="inferred from homology"/>
<dbReference type="PANTHER" id="PTHR11070">
    <property type="entry name" value="UVRD / RECB / PCRA DNA HELICASE FAMILY MEMBER"/>
    <property type="match status" value="1"/>
</dbReference>
<dbReference type="CDD" id="cd18807">
    <property type="entry name" value="SF1_C_UvrD"/>
    <property type="match status" value="1"/>
</dbReference>
<evidence type="ECO:0000256" key="4">
    <source>
        <dbReference type="ARBA" id="ARBA00022806"/>
    </source>
</evidence>
<dbReference type="AlphaFoldDB" id="A0A1Q2LFB7"/>
<dbReference type="PROSITE" id="PS51198">
    <property type="entry name" value="UVRD_HELICASE_ATP_BIND"/>
    <property type="match status" value="1"/>
</dbReference>
<evidence type="ECO:0000256" key="5">
    <source>
        <dbReference type="ARBA" id="ARBA00022840"/>
    </source>
</evidence>
<dbReference type="PROSITE" id="PS51217">
    <property type="entry name" value="UVRD_HELICASE_CTER"/>
    <property type="match status" value="1"/>
</dbReference>
<keyword evidence="6" id="KW-0238">DNA-binding</keyword>
<evidence type="ECO:0000313" key="16">
    <source>
        <dbReference type="Proteomes" id="UP000188298"/>
    </source>
</evidence>
<dbReference type="KEGG" id="hbl:XJ32_02225"/>
<dbReference type="Pfam" id="PF00580">
    <property type="entry name" value="UvrD-helicase"/>
    <property type="match status" value="1"/>
</dbReference>
<keyword evidence="2 12" id="KW-0547">Nucleotide-binding</keyword>
<comment type="catalytic activity">
    <reaction evidence="11">
        <text>ATP + H2O = ADP + phosphate + H(+)</text>
        <dbReference type="Rhea" id="RHEA:13065"/>
        <dbReference type="ChEBI" id="CHEBI:15377"/>
        <dbReference type="ChEBI" id="CHEBI:15378"/>
        <dbReference type="ChEBI" id="CHEBI:30616"/>
        <dbReference type="ChEBI" id="CHEBI:43474"/>
        <dbReference type="ChEBI" id="CHEBI:456216"/>
        <dbReference type="EC" id="5.6.2.4"/>
    </reaction>
</comment>
<comment type="similarity">
    <text evidence="1">Belongs to the helicase family. UvrD subfamily.</text>
</comment>
<protein>
    <recommendedName>
        <fullName evidence="9">DNA 3'-5' helicase</fullName>
        <ecNumber evidence="9">5.6.2.4</ecNumber>
    </recommendedName>
    <alternativeName>
        <fullName evidence="10">DNA 3'-5' helicase II</fullName>
    </alternativeName>
</protein>
<feature type="domain" description="UvrD-like helicase ATP-binding" evidence="13">
    <location>
        <begin position="1"/>
        <end position="275"/>
    </location>
</feature>
<evidence type="ECO:0000256" key="1">
    <source>
        <dbReference type="ARBA" id="ARBA00009922"/>
    </source>
</evidence>
<comment type="catalytic activity">
    <reaction evidence="8">
        <text>Couples ATP hydrolysis with the unwinding of duplex DNA by translocating in the 3'-5' direction.</text>
        <dbReference type="EC" id="5.6.2.4"/>
    </reaction>
</comment>
<dbReference type="Pfam" id="PF13361">
    <property type="entry name" value="UvrD_C"/>
    <property type="match status" value="1"/>
</dbReference>
<name>A0A1Q2LFB7_9HELI</name>
<feature type="domain" description="UvrD-like helicase C-terminal" evidence="14">
    <location>
        <begin position="276"/>
        <end position="600"/>
    </location>
</feature>
<dbReference type="InterPro" id="IPR014017">
    <property type="entry name" value="DNA_helicase_UvrD-like_C"/>
</dbReference>
<dbReference type="GO" id="GO:0003677">
    <property type="term" value="F:DNA binding"/>
    <property type="evidence" value="ECO:0007669"/>
    <property type="project" value="UniProtKB-KW"/>
</dbReference>
<accession>A0A1Q2LFB7</accession>
<evidence type="ECO:0000256" key="3">
    <source>
        <dbReference type="ARBA" id="ARBA00022801"/>
    </source>
</evidence>
<dbReference type="EC" id="5.6.2.4" evidence="9"/>
<sequence>MKLNEEQYKACNAPLGHNLVIASAGTGKTSTIVGRIATLIERGIKPHEILLLTFTNKASHEMIERVGKIFDKTLANKIEAGTFHSVAYRYLKEHKKITLKQPRELKILFKSIYDRRQFKFDKAPYSYQYLYDSYSLYKNSTIDQSYGEWLSNKNAEQMDFIDIYEDIFDEFQNLKAEYAYADYNDLLLLYREELVRLKENGEIPYIEVLCDEYQDTNPLQDSIIRAISPQSLFCVGDYDQSIYAFNGADISIITNFVENYQNANVFSLSKNYRSGKHILDLANKVISHNPRIYPKSLEVIKSGVAHLPSVLVYEDMFSQYSGIAKRIKEIHEREGLPYNDFAIIYRNNVSADGLQAALRALHIGSKRKGSGSFFDSKEIEFLLCLCSVLTNERDMMSYIHILSHAKGIGNSIAKDIFEALIILGHGNCKKGLLTPDRTKECYPKKAINSGLGLFDDFFRHEECSRFNNILHKDFHSHPLFSHPKIEHEAASFFNDFFTAYKENNAIFTPRSLLQNLIETPLYKNYTESLLKDRSKTKDGKQDDTLYEDSKKRLLSRLNILCNISENYSNIQSFLNAMVLGGSDINEEDGVNLLSVHASKGLEFSCVFVVDLMDGRFPNHKLAARGGSIEEERRLFYVALTRAKEYLYLSYAKQDSKTSYKPSAFLFEGGLLNKQDFA</sequence>
<keyword evidence="7" id="KW-0413">Isomerase</keyword>
<feature type="binding site" evidence="12">
    <location>
        <begin position="22"/>
        <end position="29"/>
    </location>
    <ligand>
        <name>ATP</name>
        <dbReference type="ChEBI" id="CHEBI:30616"/>
    </ligand>
</feature>
<dbReference type="InterPro" id="IPR000212">
    <property type="entry name" value="DNA_helicase_UvrD/REP"/>
</dbReference>
<evidence type="ECO:0000256" key="6">
    <source>
        <dbReference type="ARBA" id="ARBA00023125"/>
    </source>
</evidence>
<dbReference type="GO" id="GO:0000725">
    <property type="term" value="P:recombinational repair"/>
    <property type="evidence" value="ECO:0007669"/>
    <property type="project" value="TreeGrafter"/>
</dbReference>
<keyword evidence="3 12" id="KW-0378">Hydrolase</keyword>
<dbReference type="SUPFAM" id="SSF52540">
    <property type="entry name" value="P-loop containing nucleoside triphosphate hydrolases"/>
    <property type="match status" value="1"/>
</dbReference>
<evidence type="ECO:0000256" key="9">
    <source>
        <dbReference type="ARBA" id="ARBA00034808"/>
    </source>
</evidence>
<evidence type="ECO:0000256" key="11">
    <source>
        <dbReference type="ARBA" id="ARBA00048988"/>
    </source>
</evidence>
<evidence type="ECO:0000256" key="8">
    <source>
        <dbReference type="ARBA" id="ARBA00034617"/>
    </source>
</evidence>
<organism evidence="15 16">
    <name type="scientific">Helicobacter bilis</name>
    <dbReference type="NCBI Taxonomy" id="37372"/>
    <lineage>
        <taxon>Bacteria</taxon>
        <taxon>Pseudomonadati</taxon>
        <taxon>Campylobacterota</taxon>
        <taxon>Epsilonproteobacteria</taxon>
        <taxon>Campylobacterales</taxon>
        <taxon>Helicobacteraceae</taxon>
        <taxon>Helicobacter</taxon>
    </lineage>
</organism>
<dbReference type="InterPro" id="IPR027417">
    <property type="entry name" value="P-loop_NTPase"/>
</dbReference>
<dbReference type="Gene3D" id="1.10.486.10">
    <property type="entry name" value="PCRA, domain 4"/>
    <property type="match status" value="2"/>
</dbReference>
<gene>
    <name evidence="15" type="ORF">XJ32_02225</name>
</gene>
<dbReference type="GO" id="GO:0005524">
    <property type="term" value="F:ATP binding"/>
    <property type="evidence" value="ECO:0007669"/>
    <property type="project" value="UniProtKB-UniRule"/>
</dbReference>
<dbReference type="RefSeq" id="WP_077388213.1">
    <property type="nucleotide sequence ID" value="NZ_CP019645.1"/>
</dbReference>
<dbReference type="InterPro" id="IPR014016">
    <property type="entry name" value="UvrD-like_ATP-bd"/>
</dbReference>
<dbReference type="Gene3D" id="1.10.10.160">
    <property type="match status" value="1"/>
</dbReference>
<dbReference type="InterPro" id="IPR013986">
    <property type="entry name" value="DExx_box_DNA_helicase_dom_sf"/>
</dbReference>
<evidence type="ECO:0000256" key="12">
    <source>
        <dbReference type="PROSITE-ProRule" id="PRU00560"/>
    </source>
</evidence>
<keyword evidence="4 12" id="KW-0347">Helicase</keyword>
<dbReference type="GO" id="GO:0005829">
    <property type="term" value="C:cytosol"/>
    <property type="evidence" value="ECO:0007669"/>
    <property type="project" value="TreeGrafter"/>
</dbReference>
<dbReference type="PANTHER" id="PTHR11070:SF2">
    <property type="entry name" value="ATP-DEPENDENT DNA HELICASE SRS2"/>
    <property type="match status" value="1"/>
</dbReference>
<evidence type="ECO:0000256" key="10">
    <source>
        <dbReference type="ARBA" id="ARBA00034923"/>
    </source>
</evidence>
<dbReference type="Proteomes" id="UP000188298">
    <property type="component" value="Chromosome"/>
</dbReference>
<reference evidence="15 16" key="1">
    <citation type="submission" date="2017-02" db="EMBL/GenBank/DDBJ databases">
        <title>Whole genome sequencing of Helicobacter bilis strain AAQJH.</title>
        <authorList>
            <person name="Conlan S."/>
            <person name="Thomas P.J."/>
            <person name="Mullikin J."/>
            <person name="Palmore T.N."/>
            <person name="Frank K.M."/>
            <person name="Segre J.A."/>
        </authorList>
    </citation>
    <scope>NUCLEOTIDE SEQUENCE [LARGE SCALE GENOMIC DNA]</scope>
    <source>
        <strain evidence="15 16">AAQJH</strain>
    </source>
</reference>
<evidence type="ECO:0000256" key="7">
    <source>
        <dbReference type="ARBA" id="ARBA00023235"/>
    </source>
</evidence>
<evidence type="ECO:0000256" key="2">
    <source>
        <dbReference type="ARBA" id="ARBA00022741"/>
    </source>
</evidence>
<dbReference type="CDD" id="cd17932">
    <property type="entry name" value="DEXQc_UvrD"/>
    <property type="match status" value="1"/>
</dbReference>
<dbReference type="GO" id="GO:0016887">
    <property type="term" value="F:ATP hydrolysis activity"/>
    <property type="evidence" value="ECO:0007669"/>
    <property type="project" value="RHEA"/>
</dbReference>
<keyword evidence="5 12" id="KW-0067">ATP-binding</keyword>